<evidence type="ECO:0000313" key="2">
    <source>
        <dbReference type="EMBL" id="SFV84897.1"/>
    </source>
</evidence>
<protein>
    <submittedName>
        <fullName evidence="1">Uncharacterized protein</fullName>
    </submittedName>
</protein>
<organism evidence="1">
    <name type="scientific">hydrothermal vent metagenome</name>
    <dbReference type="NCBI Taxonomy" id="652676"/>
    <lineage>
        <taxon>unclassified sequences</taxon>
        <taxon>metagenomes</taxon>
        <taxon>ecological metagenomes</taxon>
    </lineage>
</organism>
<proteinExistence type="predicted"/>
<dbReference type="EMBL" id="FPHX01000100">
    <property type="protein sequence ID" value="SFV84542.1"/>
    <property type="molecule type" value="Genomic_DNA"/>
</dbReference>
<dbReference type="EMBL" id="FPHW01000175">
    <property type="protein sequence ID" value="SFV84897.1"/>
    <property type="molecule type" value="Genomic_DNA"/>
</dbReference>
<evidence type="ECO:0000313" key="1">
    <source>
        <dbReference type="EMBL" id="SFV84542.1"/>
    </source>
</evidence>
<name>A0A1W1DT65_9ZZZZ</name>
<sequence length="46" mass="5356">MPSDHCLYFYRCKQCDKTLKPKQGDCCVFCSYADHPCPPKQIEQSI</sequence>
<accession>A0A1W1DT65</accession>
<dbReference type="AlphaFoldDB" id="A0A1W1DT65"/>
<dbReference type="InterPro" id="IPR047677">
    <property type="entry name" value="GDCCVxC"/>
</dbReference>
<dbReference type="NCBIfam" id="NF041374">
    <property type="entry name" value="GDCCVxC"/>
    <property type="match status" value="1"/>
</dbReference>
<reference evidence="1" key="1">
    <citation type="submission" date="2016-10" db="EMBL/GenBank/DDBJ databases">
        <authorList>
            <person name="de Groot N.N."/>
        </authorList>
    </citation>
    <scope>NUCLEOTIDE SEQUENCE</scope>
</reference>
<gene>
    <name evidence="2" type="ORF">MNB_SUP05-7-1165</name>
    <name evidence="1" type="ORF">MNB_SUP05-9-1083</name>
</gene>